<dbReference type="KEGG" id="pbt:ING2E5B_0673"/>
<name>A0A098BXR3_9BACT</name>
<dbReference type="HOGENOM" id="CLU_141473_0_0_10"/>
<protein>
    <recommendedName>
        <fullName evidence="3">DUF4625 domain-containing protein</fullName>
    </recommendedName>
</protein>
<dbReference type="PROSITE" id="PS51257">
    <property type="entry name" value="PROKAR_LIPOPROTEIN"/>
    <property type="match status" value="1"/>
</dbReference>
<dbReference type="InterPro" id="IPR027829">
    <property type="entry name" value="DUF4625"/>
</dbReference>
<keyword evidence="2" id="KW-1185">Reference proteome</keyword>
<dbReference type="EMBL" id="LN515532">
    <property type="protein sequence ID" value="CEA15440.1"/>
    <property type="molecule type" value="Genomic_DNA"/>
</dbReference>
<evidence type="ECO:0008006" key="3">
    <source>
        <dbReference type="Google" id="ProtNLM"/>
    </source>
</evidence>
<reference evidence="1 2" key="1">
    <citation type="submission" date="2014-08" db="EMBL/GenBank/DDBJ databases">
        <authorList>
            <person name="Wibberg D."/>
        </authorList>
    </citation>
    <scope>NUCLEOTIDE SEQUENCE [LARGE SCALE GENOMIC DNA]</scope>
    <source>
        <strain evidence="2">ING2-E5B</strain>
    </source>
</reference>
<dbReference type="Pfam" id="PF15418">
    <property type="entry name" value="DUF4625"/>
    <property type="match status" value="1"/>
</dbReference>
<dbReference type="STRING" id="1562970.ING2E5B_0673"/>
<dbReference type="Proteomes" id="UP000032417">
    <property type="component" value="Chromosome 1"/>
</dbReference>
<dbReference type="OrthoDB" id="670730at2"/>
<gene>
    <name evidence="1" type="ORF">ING2E5B_0673</name>
</gene>
<organism evidence="1 2">
    <name type="scientific">Fermentimonas caenicola</name>
    <dbReference type="NCBI Taxonomy" id="1562970"/>
    <lineage>
        <taxon>Bacteria</taxon>
        <taxon>Pseudomonadati</taxon>
        <taxon>Bacteroidota</taxon>
        <taxon>Bacteroidia</taxon>
        <taxon>Bacteroidales</taxon>
        <taxon>Dysgonomonadaceae</taxon>
        <taxon>Fermentimonas</taxon>
    </lineage>
</organism>
<dbReference type="AlphaFoldDB" id="A0A098BXR3"/>
<evidence type="ECO:0000313" key="2">
    <source>
        <dbReference type="Proteomes" id="UP000032417"/>
    </source>
</evidence>
<proteinExistence type="predicted"/>
<sequence length="183" mass="20793">MKRFKFTRVAFLVIIIFSGFISVSCDKIEIDNQKPVIKVIEPFEDEHVKPGDAVHFKVEFSDNIALASYKVNIHGAFDNHSHNSTVMSTRAATDSIAFEKTWMETEFITLGESPIAGKKIVTVEHQHIVIPTTIRRTVNGVIEEMPLREGHYHFIVYCTDESGQESFVAKEIFISNDEDGHQH</sequence>
<accession>A0A098BXR3</accession>
<evidence type="ECO:0000313" key="1">
    <source>
        <dbReference type="EMBL" id="CEA15440.1"/>
    </source>
</evidence>